<dbReference type="GO" id="GO:0016829">
    <property type="term" value="F:lyase activity"/>
    <property type="evidence" value="ECO:0007669"/>
    <property type="project" value="UniProtKB-KW"/>
</dbReference>
<sequence>MCGYIEVDGERQQPVMQFPEREIANQFTSKMFKRYYPAFGQDPNKTIDIVIEENGELKQVAATWWFDCSDSFEGLQVGTRTTFNARNLDSLYWQDALHYNRAIVLATGIGESKVVGKTKHQYYMQSDEVFVLGALYRKFSEGRYSCAVITRDAHPKMEPYHDKAFPGFLPNNDEFLKLWLSKSVHQHQQIDKVLNLATLYPTLKVQRVKTYKDKVPYQSFNPVILTSDLIDN</sequence>
<comment type="similarity">
    <text evidence="1 8">Belongs to the SOS response-associated peptidase family.</text>
</comment>
<dbReference type="EC" id="3.4.-.-" evidence="8"/>
<evidence type="ECO:0000256" key="7">
    <source>
        <dbReference type="ARBA" id="ARBA00023239"/>
    </source>
</evidence>
<dbReference type="InterPro" id="IPR003738">
    <property type="entry name" value="SRAP"/>
</dbReference>
<name>K6XFE7_9ALTE</name>
<evidence type="ECO:0000256" key="3">
    <source>
        <dbReference type="ARBA" id="ARBA00022763"/>
    </source>
</evidence>
<organism evidence="9 10">
    <name type="scientific">Paraglaciecola arctica BSs20135</name>
    <dbReference type="NCBI Taxonomy" id="493475"/>
    <lineage>
        <taxon>Bacteria</taxon>
        <taxon>Pseudomonadati</taxon>
        <taxon>Pseudomonadota</taxon>
        <taxon>Gammaproteobacteria</taxon>
        <taxon>Alteromonadales</taxon>
        <taxon>Alteromonadaceae</taxon>
        <taxon>Paraglaciecola</taxon>
    </lineage>
</organism>
<dbReference type="GO" id="GO:0008233">
    <property type="term" value="F:peptidase activity"/>
    <property type="evidence" value="ECO:0007669"/>
    <property type="project" value="UniProtKB-KW"/>
</dbReference>
<dbReference type="Proteomes" id="UP000006327">
    <property type="component" value="Unassembled WGS sequence"/>
</dbReference>
<keyword evidence="4 8" id="KW-0378">Hydrolase</keyword>
<dbReference type="SUPFAM" id="SSF143081">
    <property type="entry name" value="BB1717-like"/>
    <property type="match status" value="1"/>
</dbReference>
<keyword evidence="2 8" id="KW-0645">Protease</keyword>
<keyword evidence="5" id="KW-0190">Covalent protein-DNA linkage</keyword>
<dbReference type="Gene3D" id="3.90.1680.10">
    <property type="entry name" value="SOS response associated peptidase-like"/>
    <property type="match status" value="1"/>
</dbReference>
<evidence type="ECO:0000313" key="9">
    <source>
        <dbReference type="EMBL" id="GAC19344.1"/>
    </source>
</evidence>
<comment type="caution">
    <text evidence="9">The sequence shown here is derived from an EMBL/GenBank/DDBJ whole genome shotgun (WGS) entry which is preliminary data.</text>
</comment>
<keyword evidence="6" id="KW-0238">DNA-binding</keyword>
<dbReference type="RefSeq" id="WP_007620070.1">
    <property type="nucleotide sequence ID" value="NZ_BAEO01000029.1"/>
</dbReference>
<accession>K6XFE7</accession>
<dbReference type="InterPro" id="IPR036590">
    <property type="entry name" value="SRAP-like"/>
</dbReference>
<gene>
    <name evidence="9" type="ORF">GARC_2378</name>
</gene>
<reference evidence="9 10" key="1">
    <citation type="journal article" date="2017" name="Antonie Van Leeuwenhoek">
        <title>Rhizobium rhizosphaerae sp. nov., a novel species isolated from rice rhizosphere.</title>
        <authorList>
            <person name="Zhao J.J."/>
            <person name="Zhang J."/>
            <person name="Zhang R.J."/>
            <person name="Zhang C.W."/>
            <person name="Yin H.Q."/>
            <person name="Zhang X.X."/>
        </authorList>
    </citation>
    <scope>NUCLEOTIDE SEQUENCE [LARGE SCALE GENOMIC DNA]</scope>
    <source>
        <strain evidence="9 10">BSs20135</strain>
    </source>
</reference>
<dbReference type="AlphaFoldDB" id="K6XFE7"/>
<dbReference type="GO" id="GO:0106300">
    <property type="term" value="P:protein-DNA covalent cross-linking repair"/>
    <property type="evidence" value="ECO:0007669"/>
    <property type="project" value="InterPro"/>
</dbReference>
<dbReference type="GO" id="GO:0006508">
    <property type="term" value="P:proteolysis"/>
    <property type="evidence" value="ECO:0007669"/>
    <property type="project" value="UniProtKB-KW"/>
</dbReference>
<dbReference type="EMBL" id="BAEO01000029">
    <property type="protein sequence ID" value="GAC19344.1"/>
    <property type="molecule type" value="Genomic_DNA"/>
</dbReference>
<evidence type="ECO:0000256" key="8">
    <source>
        <dbReference type="RuleBase" id="RU364100"/>
    </source>
</evidence>
<evidence type="ECO:0000256" key="1">
    <source>
        <dbReference type="ARBA" id="ARBA00008136"/>
    </source>
</evidence>
<evidence type="ECO:0000313" key="10">
    <source>
        <dbReference type="Proteomes" id="UP000006327"/>
    </source>
</evidence>
<proteinExistence type="inferred from homology"/>
<dbReference type="GO" id="GO:0003697">
    <property type="term" value="F:single-stranded DNA binding"/>
    <property type="evidence" value="ECO:0007669"/>
    <property type="project" value="InterPro"/>
</dbReference>
<dbReference type="PANTHER" id="PTHR13604:SF0">
    <property type="entry name" value="ABASIC SITE PROCESSING PROTEIN HMCES"/>
    <property type="match status" value="1"/>
</dbReference>
<dbReference type="OrthoDB" id="6192129at2"/>
<keyword evidence="10" id="KW-1185">Reference proteome</keyword>
<dbReference type="STRING" id="493475.GARC_2378"/>
<evidence type="ECO:0000256" key="2">
    <source>
        <dbReference type="ARBA" id="ARBA00022670"/>
    </source>
</evidence>
<keyword evidence="3" id="KW-0227">DNA damage</keyword>
<evidence type="ECO:0000256" key="4">
    <source>
        <dbReference type="ARBA" id="ARBA00022801"/>
    </source>
</evidence>
<dbReference type="PANTHER" id="PTHR13604">
    <property type="entry name" value="DC12-RELATED"/>
    <property type="match status" value="1"/>
</dbReference>
<dbReference type="eggNOG" id="COG2135">
    <property type="taxonomic scope" value="Bacteria"/>
</dbReference>
<evidence type="ECO:0000256" key="5">
    <source>
        <dbReference type="ARBA" id="ARBA00023124"/>
    </source>
</evidence>
<evidence type="ECO:0000256" key="6">
    <source>
        <dbReference type="ARBA" id="ARBA00023125"/>
    </source>
</evidence>
<dbReference type="Pfam" id="PF02586">
    <property type="entry name" value="SRAP"/>
    <property type="match status" value="1"/>
</dbReference>
<protein>
    <recommendedName>
        <fullName evidence="8">Abasic site processing protein</fullName>
        <ecNumber evidence="8">3.4.-.-</ecNumber>
    </recommendedName>
</protein>
<keyword evidence="7" id="KW-0456">Lyase</keyword>